<dbReference type="RefSeq" id="WP_055703926.1">
    <property type="nucleotide sequence ID" value="NZ_JBPJFI010000001.1"/>
</dbReference>
<gene>
    <name evidence="1" type="ORF">FB563_6633</name>
</gene>
<evidence type="ECO:0008006" key="3">
    <source>
        <dbReference type="Google" id="ProtNLM"/>
    </source>
</evidence>
<proteinExistence type="predicted"/>
<sequence>MLESPDVSVALRGGVTNHSQAWEFVRWFAGQWTGRPLRPEDGCAVEELRAAEGDLGFALPAALREGYALWGHRDDLTRQQDPLVPPSGLYVDDALGGVLVFRRENQDCASWAIPLAQIEQDDPPVVVVTHQGWVPFLDRMSLAWVELVLSESLLGADSLYDACELPDVLVPSLQARYSRIDLPDCPMWASEEDSPVRWYAAPGRLLRRDGLQDHCWIHARGHAVADLEMIRADLPGRWVG</sequence>
<evidence type="ECO:0000313" key="2">
    <source>
        <dbReference type="Proteomes" id="UP000318103"/>
    </source>
</evidence>
<dbReference type="Proteomes" id="UP000318103">
    <property type="component" value="Unassembled WGS sequence"/>
</dbReference>
<accession>A0A542TI33</accession>
<keyword evidence="2" id="KW-1185">Reference proteome</keyword>
<comment type="caution">
    <text evidence="1">The sequence shown here is derived from an EMBL/GenBank/DDBJ whole genome shotgun (WGS) entry which is preliminary data.</text>
</comment>
<evidence type="ECO:0000313" key="1">
    <source>
        <dbReference type="EMBL" id="TQK86496.1"/>
    </source>
</evidence>
<protein>
    <recommendedName>
        <fullName evidence="3">SMI1/KNR4 family protein</fullName>
    </recommendedName>
</protein>
<dbReference type="EMBL" id="VFNX01000002">
    <property type="protein sequence ID" value="TQK86496.1"/>
    <property type="molecule type" value="Genomic_DNA"/>
</dbReference>
<organism evidence="1 2">
    <name type="scientific">Streptomyces puniciscabiei</name>
    <dbReference type="NCBI Taxonomy" id="164348"/>
    <lineage>
        <taxon>Bacteria</taxon>
        <taxon>Bacillati</taxon>
        <taxon>Actinomycetota</taxon>
        <taxon>Actinomycetes</taxon>
        <taxon>Kitasatosporales</taxon>
        <taxon>Streptomycetaceae</taxon>
        <taxon>Streptomyces</taxon>
    </lineage>
</organism>
<name>A0A542TI33_9ACTN</name>
<reference evidence="1 2" key="1">
    <citation type="submission" date="2019-06" db="EMBL/GenBank/DDBJ databases">
        <title>Sequencing the genomes of 1000 actinobacteria strains.</title>
        <authorList>
            <person name="Klenk H.-P."/>
        </authorList>
    </citation>
    <scope>NUCLEOTIDE SEQUENCE [LARGE SCALE GENOMIC DNA]</scope>
    <source>
        <strain evidence="1 2">DSM 41929</strain>
    </source>
</reference>
<dbReference type="OrthoDB" id="3698952at2"/>
<dbReference type="AlphaFoldDB" id="A0A542TI33"/>